<dbReference type="Proteomes" id="UP000185151">
    <property type="component" value="Unassembled WGS sequence"/>
</dbReference>
<dbReference type="InterPro" id="IPR004864">
    <property type="entry name" value="LEA_2"/>
</dbReference>
<gene>
    <name evidence="2" type="ORF">SAMN05444165_4178</name>
</gene>
<dbReference type="Gene3D" id="2.60.40.1820">
    <property type="match status" value="1"/>
</dbReference>
<dbReference type="GO" id="GO:0009269">
    <property type="term" value="P:response to desiccation"/>
    <property type="evidence" value="ECO:0007669"/>
    <property type="project" value="InterPro"/>
</dbReference>
<dbReference type="EMBL" id="FSRU01000002">
    <property type="protein sequence ID" value="SIO58523.1"/>
    <property type="molecule type" value="Genomic_DNA"/>
</dbReference>
<dbReference type="PROSITE" id="PS51257">
    <property type="entry name" value="PROKAR_LIPOPROTEIN"/>
    <property type="match status" value="1"/>
</dbReference>
<organism evidence="2 3">
    <name type="scientific">Paraburkholderia phenazinium</name>
    <dbReference type="NCBI Taxonomy" id="60549"/>
    <lineage>
        <taxon>Bacteria</taxon>
        <taxon>Pseudomonadati</taxon>
        <taxon>Pseudomonadota</taxon>
        <taxon>Betaproteobacteria</taxon>
        <taxon>Burkholderiales</taxon>
        <taxon>Burkholderiaceae</taxon>
        <taxon>Paraburkholderia</taxon>
    </lineage>
</organism>
<sequence>MPFLRLLWSGRSARLLAAGLLAALTLGGCAGWFGHDPLRVSVAGIEPLDNQGMEMRFNLKLRVQNPNEDALNFDGVSVDLQLNGNAFASGVSDQHGTVPRYGETVVNVPLTVPAFAVLHQAYSVAGSDTLPGQYPYILHGRLAGGLTGGTRFLDQGVLSLPSLGIAGQ</sequence>
<dbReference type="RefSeq" id="WP_143788413.1">
    <property type="nucleotide sequence ID" value="NZ_FSRU01000002.1"/>
</dbReference>
<accession>A0A1N6KPR8</accession>
<dbReference type="InterPro" id="IPR013990">
    <property type="entry name" value="WHy-dom"/>
</dbReference>
<name>A0A1N6KPR8_9BURK</name>
<dbReference type="SMART" id="SM00769">
    <property type="entry name" value="WHy"/>
    <property type="match status" value="1"/>
</dbReference>
<dbReference type="OrthoDB" id="5421820at2"/>
<dbReference type="SUPFAM" id="SSF117070">
    <property type="entry name" value="LEA14-like"/>
    <property type="match status" value="1"/>
</dbReference>
<dbReference type="AlphaFoldDB" id="A0A1N6KPR8"/>
<keyword evidence="3" id="KW-1185">Reference proteome</keyword>
<dbReference type="Pfam" id="PF03168">
    <property type="entry name" value="LEA_2"/>
    <property type="match status" value="1"/>
</dbReference>
<evidence type="ECO:0000313" key="3">
    <source>
        <dbReference type="Proteomes" id="UP000185151"/>
    </source>
</evidence>
<feature type="domain" description="Water stress and hypersensitive response" evidence="1">
    <location>
        <begin position="40"/>
        <end position="161"/>
    </location>
</feature>
<evidence type="ECO:0000259" key="1">
    <source>
        <dbReference type="SMART" id="SM00769"/>
    </source>
</evidence>
<proteinExistence type="predicted"/>
<protein>
    <submittedName>
        <fullName evidence="2">Late embryogenesis abundant protein</fullName>
    </submittedName>
</protein>
<reference evidence="2 3" key="1">
    <citation type="submission" date="2016-11" db="EMBL/GenBank/DDBJ databases">
        <authorList>
            <person name="Jaros S."/>
            <person name="Januszkiewicz K."/>
            <person name="Wedrychowicz H."/>
        </authorList>
    </citation>
    <scope>NUCLEOTIDE SEQUENCE [LARGE SCALE GENOMIC DNA]</scope>
    <source>
        <strain evidence="2 3">GAS95</strain>
    </source>
</reference>
<evidence type="ECO:0000313" key="2">
    <source>
        <dbReference type="EMBL" id="SIO58523.1"/>
    </source>
</evidence>